<comment type="similarity">
    <text evidence="2">Belongs to the 3-hydroxyacyl-CoA dehydrogenase family.</text>
</comment>
<dbReference type="InterPro" id="IPR006176">
    <property type="entry name" value="3-OHacyl-CoA_DH_NAD-bd"/>
</dbReference>
<evidence type="ECO:0000256" key="1">
    <source>
        <dbReference type="ARBA" id="ARBA00005086"/>
    </source>
</evidence>
<dbReference type="PANTHER" id="PTHR48075">
    <property type="entry name" value="3-HYDROXYACYL-COA DEHYDROGENASE FAMILY PROTEIN"/>
    <property type="match status" value="1"/>
</dbReference>
<dbReference type="Gene3D" id="3.40.50.720">
    <property type="entry name" value="NAD(P)-binding Rossmann-like Domain"/>
    <property type="match status" value="1"/>
</dbReference>
<dbReference type="EMBL" id="AP018448">
    <property type="protein sequence ID" value="BBC30520.1"/>
    <property type="molecule type" value="Genomic_DNA"/>
</dbReference>
<gene>
    <name evidence="6" type="ORF">SGFS_018140</name>
</gene>
<reference evidence="6 7" key="2">
    <citation type="journal article" date="2023" name="ChemBioChem">
        <title>Acyltransferase Domain Exchange between Two Independent Type I Polyketide Synthases in the Same Producer Strain of Macrolide Antibiotics.</title>
        <authorList>
            <person name="Kudo F."/>
            <person name="Kishikawa K."/>
            <person name="Tsuboi K."/>
            <person name="Kido T."/>
            <person name="Usui T."/>
            <person name="Hashimoto J."/>
            <person name="Shin-Ya K."/>
            <person name="Miyanaga A."/>
            <person name="Eguchi T."/>
        </authorList>
    </citation>
    <scope>NUCLEOTIDE SEQUENCE [LARGE SCALE GENOMIC DNA]</scope>
    <source>
        <strain evidence="6 7">A-8890</strain>
    </source>
</reference>
<keyword evidence="7" id="KW-1185">Reference proteome</keyword>
<dbReference type="InterPro" id="IPR013328">
    <property type="entry name" value="6PGD_dom2"/>
</dbReference>
<dbReference type="PANTHER" id="PTHR48075:SF9">
    <property type="entry name" value="3-HYDROXYBUTYRYL-COA DEHYDROGENASE"/>
    <property type="match status" value="1"/>
</dbReference>
<evidence type="ECO:0000256" key="3">
    <source>
        <dbReference type="ARBA" id="ARBA00023002"/>
    </source>
</evidence>
<feature type="domain" description="3-hydroxyacyl-CoA dehydrogenase NAD binding" evidence="5">
    <location>
        <begin position="26"/>
        <end position="204"/>
    </location>
</feature>
<accession>A0ABN5VB69</accession>
<name>A0ABN5VB69_9ACTN</name>
<dbReference type="RefSeq" id="WP_286249164.1">
    <property type="nucleotide sequence ID" value="NZ_AP018448.1"/>
</dbReference>
<proteinExistence type="inferred from homology"/>
<dbReference type="InterPro" id="IPR006108">
    <property type="entry name" value="3HC_DH_C"/>
</dbReference>
<dbReference type="Pfam" id="PF00725">
    <property type="entry name" value="3HCDH"/>
    <property type="match status" value="1"/>
</dbReference>
<evidence type="ECO:0000256" key="2">
    <source>
        <dbReference type="ARBA" id="ARBA00009463"/>
    </source>
</evidence>
<dbReference type="InterPro" id="IPR036291">
    <property type="entry name" value="NAD(P)-bd_dom_sf"/>
</dbReference>
<dbReference type="Proteomes" id="UP001321542">
    <property type="component" value="Chromosome"/>
</dbReference>
<organism evidence="6 7">
    <name type="scientific">Streptomyces graminofaciens</name>
    <dbReference type="NCBI Taxonomy" id="68212"/>
    <lineage>
        <taxon>Bacteria</taxon>
        <taxon>Bacillati</taxon>
        <taxon>Actinomycetota</taxon>
        <taxon>Actinomycetes</taxon>
        <taxon>Kitasatosporales</taxon>
        <taxon>Streptomycetaceae</taxon>
        <taxon>Streptomyces</taxon>
    </lineage>
</organism>
<evidence type="ECO:0000313" key="7">
    <source>
        <dbReference type="Proteomes" id="UP001321542"/>
    </source>
</evidence>
<dbReference type="NCBIfam" id="NF005875">
    <property type="entry name" value="PRK07819.1"/>
    <property type="match status" value="1"/>
</dbReference>
<dbReference type="Gene3D" id="1.10.1040.10">
    <property type="entry name" value="N-(1-d-carboxylethyl)-l-norvaline Dehydrogenase, domain 2"/>
    <property type="match status" value="1"/>
</dbReference>
<evidence type="ECO:0008006" key="8">
    <source>
        <dbReference type="Google" id="ProtNLM"/>
    </source>
</evidence>
<reference evidence="6 7" key="1">
    <citation type="journal article" date="2010" name="ChemBioChem">
        <title>Cloning and characterization of the biosynthetic gene cluster of 16-membered macrolide antibiotic FD-891: involvement of a dual functional cytochrome P450 monooxygenase catalyzing epoxidation and hydroxylation.</title>
        <authorList>
            <person name="Kudo F."/>
            <person name="Motegi A."/>
            <person name="Mizoue K."/>
            <person name="Eguchi T."/>
        </authorList>
    </citation>
    <scope>NUCLEOTIDE SEQUENCE [LARGE SCALE GENOMIC DNA]</scope>
    <source>
        <strain evidence="6 7">A-8890</strain>
    </source>
</reference>
<feature type="domain" description="3-hydroxyacyl-CoA dehydrogenase C-terminal" evidence="4">
    <location>
        <begin position="208"/>
        <end position="304"/>
    </location>
</feature>
<comment type="pathway">
    <text evidence="1">Lipid metabolism; butanoate metabolism.</text>
</comment>
<evidence type="ECO:0000259" key="5">
    <source>
        <dbReference type="Pfam" id="PF02737"/>
    </source>
</evidence>
<dbReference type="InterPro" id="IPR022694">
    <property type="entry name" value="3-OHacyl-CoA_DH"/>
</dbReference>
<dbReference type="PIRSF" id="PIRSF000105">
    <property type="entry name" value="HCDH"/>
    <property type="match status" value="1"/>
</dbReference>
<protein>
    <recommendedName>
        <fullName evidence="8">3-hydroxybutyryl-CoA dehydrogenase</fullName>
    </recommendedName>
</protein>
<dbReference type="InterPro" id="IPR008927">
    <property type="entry name" value="6-PGluconate_DH-like_C_sf"/>
</dbReference>
<evidence type="ECO:0000259" key="4">
    <source>
        <dbReference type="Pfam" id="PF00725"/>
    </source>
</evidence>
<dbReference type="SUPFAM" id="SSF51735">
    <property type="entry name" value="NAD(P)-binding Rossmann-fold domains"/>
    <property type="match status" value="1"/>
</dbReference>
<sequence length="311" mass="32968">MATPVAPPLPRPQPALNGTCEDILRVGVVGAGLMGSGITEVCARAGLDVVVRETCPESVEAGRRRVLASLDRGLRSDKLTEADRDAALSRMHFTTDLGDLADRDLVIEAVAEDEQTKTEVFTALDKVVVRPSAILASNTSSIPIMKLGTATDRPGQVIGVHFFNPVPVLGLVELVPSLLTSGQTRARAEDFVTGVLGKQVVGSQDRAGFVVNALLVPYLLSAVRMLESGFASAGDIDNGMVLGCAHPMGPLRLADLIGLDTLKAIAESMYEEFKEPLYSPPPLLLRMVDAGLLGKKTGRGFHDYTPGKNDS</sequence>
<evidence type="ECO:0000313" key="6">
    <source>
        <dbReference type="EMBL" id="BBC30520.1"/>
    </source>
</evidence>
<dbReference type="Pfam" id="PF02737">
    <property type="entry name" value="3HCDH_N"/>
    <property type="match status" value="1"/>
</dbReference>
<keyword evidence="3" id="KW-0560">Oxidoreductase</keyword>
<dbReference type="SUPFAM" id="SSF48179">
    <property type="entry name" value="6-phosphogluconate dehydrogenase C-terminal domain-like"/>
    <property type="match status" value="1"/>
</dbReference>